<keyword evidence="3" id="KW-1185">Reference proteome</keyword>
<dbReference type="EMBL" id="BFAA01055335">
    <property type="protein sequence ID" value="GCB83975.1"/>
    <property type="molecule type" value="Genomic_DNA"/>
</dbReference>
<proteinExistence type="predicted"/>
<feature type="region of interest" description="Disordered" evidence="1">
    <location>
        <begin position="1"/>
        <end position="24"/>
    </location>
</feature>
<protein>
    <submittedName>
        <fullName evidence="2">Uncharacterized protein</fullName>
    </submittedName>
</protein>
<dbReference type="Proteomes" id="UP000288216">
    <property type="component" value="Unassembled WGS sequence"/>
</dbReference>
<sequence>MDLNRVRRSYTFGPTGGGYENPVGQQVSLEHASNNAWDHQSHSSSFTSADVPEGMPAVSLLQPRPVVLQGMQVRRVPLEIPE</sequence>
<reference evidence="2 3" key="1">
    <citation type="journal article" date="2018" name="Nat. Ecol. Evol.">
        <title>Shark genomes provide insights into elasmobranch evolution and the origin of vertebrates.</title>
        <authorList>
            <person name="Hara Y"/>
            <person name="Yamaguchi K"/>
            <person name="Onimaru K"/>
            <person name="Kadota M"/>
            <person name="Koyanagi M"/>
            <person name="Keeley SD"/>
            <person name="Tatsumi K"/>
            <person name="Tanaka K"/>
            <person name="Motone F"/>
            <person name="Kageyama Y"/>
            <person name="Nozu R"/>
            <person name="Adachi N"/>
            <person name="Nishimura O"/>
            <person name="Nakagawa R"/>
            <person name="Tanegashima C"/>
            <person name="Kiyatake I"/>
            <person name="Matsumoto R"/>
            <person name="Murakumo K"/>
            <person name="Nishida K"/>
            <person name="Terakita A"/>
            <person name="Kuratani S"/>
            <person name="Sato K"/>
            <person name="Hyodo S Kuraku.S."/>
        </authorList>
    </citation>
    <scope>NUCLEOTIDE SEQUENCE [LARGE SCALE GENOMIC DNA]</scope>
</reference>
<evidence type="ECO:0000256" key="1">
    <source>
        <dbReference type="SAM" id="MobiDB-lite"/>
    </source>
</evidence>
<organism evidence="2 3">
    <name type="scientific">Scyliorhinus torazame</name>
    <name type="common">Cloudy catshark</name>
    <name type="synonym">Catulus torazame</name>
    <dbReference type="NCBI Taxonomy" id="75743"/>
    <lineage>
        <taxon>Eukaryota</taxon>
        <taxon>Metazoa</taxon>
        <taxon>Chordata</taxon>
        <taxon>Craniata</taxon>
        <taxon>Vertebrata</taxon>
        <taxon>Chondrichthyes</taxon>
        <taxon>Elasmobranchii</taxon>
        <taxon>Galeomorphii</taxon>
        <taxon>Galeoidea</taxon>
        <taxon>Carcharhiniformes</taxon>
        <taxon>Scyliorhinidae</taxon>
        <taxon>Scyliorhinus</taxon>
    </lineage>
</organism>
<gene>
    <name evidence="2" type="ORF">scyTo_0024757</name>
</gene>
<feature type="non-terminal residue" evidence="2">
    <location>
        <position position="82"/>
    </location>
</feature>
<accession>A0A401QF12</accession>
<evidence type="ECO:0000313" key="3">
    <source>
        <dbReference type="Proteomes" id="UP000288216"/>
    </source>
</evidence>
<evidence type="ECO:0000313" key="2">
    <source>
        <dbReference type="EMBL" id="GCB83975.1"/>
    </source>
</evidence>
<dbReference type="AlphaFoldDB" id="A0A401QF12"/>
<comment type="caution">
    <text evidence="2">The sequence shown here is derived from an EMBL/GenBank/DDBJ whole genome shotgun (WGS) entry which is preliminary data.</text>
</comment>
<name>A0A401QF12_SCYTO</name>